<organism evidence="14 15">
    <name type="scientific">Cirrhinus mrigala</name>
    <name type="common">Mrigala</name>
    <dbReference type="NCBI Taxonomy" id="683832"/>
    <lineage>
        <taxon>Eukaryota</taxon>
        <taxon>Metazoa</taxon>
        <taxon>Chordata</taxon>
        <taxon>Craniata</taxon>
        <taxon>Vertebrata</taxon>
        <taxon>Euteleostomi</taxon>
        <taxon>Actinopterygii</taxon>
        <taxon>Neopterygii</taxon>
        <taxon>Teleostei</taxon>
        <taxon>Ostariophysi</taxon>
        <taxon>Cypriniformes</taxon>
        <taxon>Cyprinidae</taxon>
        <taxon>Labeoninae</taxon>
        <taxon>Labeonini</taxon>
        <taxon>Cirrhinus</taxon>
    </lineage>
</organism>
<protein>
    <recommendedName>
        <fullName evidence="5">Putative nuclease HARBI1</fullName>
    </recommendedName>
    <alternativeName>
        <fullName evidence="11">Harbinger transposase-derived nuclease</fullName>
    </alternativeName>
</protein>
<evidence type="ECO:0000313" key="14">
    <source>
        <dbReference type="EMBL" id="KAL0151681.1"/>
    </source>
</evidence>
<comment type="cofactor">
    <cofactor evidence="1">
        <name>a divalent metal cation</name>
        <dbReference type="ChEBI" id="CHEBI:60240"/>
    </cofactor>
</comment>
<evidence type="ECO:0000256" key="6">
    <source>
        <dbReference type="ARBA" id="ARBA00022490"/>
    </source>
</evidence>
<keyword evidence="15" id="KW-1185">Reference proteome</keyword>
<evidence type="ECO:0000256" key="10">
    <source>
        <dbReference type="ARBA" id="ARBA00023242"/>
    </source>
</evidence>
<dbReference type="AlphaFoldDB" id="A0ABD0MSZ4"/>
<dbReference type="PANTHER" id="PTHR22930:SF267">
    <property type="entry name" value="NUCLEASE HARBI1-RELATED"/>
    <property type="match status" value="1"/>
</dbReference>
<dbReference type="GO" id="GO:0046872">
    <property type="term" value="F:metal ion binding"/>
    <property type="evidence" value="ECO:0007669"/>
    <property type="project" value="UniProtKB-KW"/>
</dbReference>
<evidence type="ECO:0000256" key="7">
    <source>
        <dbReference type="ARBA" id="ARBA00022722"/>
    </source>
</evidence>
<comment type="caution">
    <text evidence="14">The sequence shown here is derived from an EMBL/GenBank/DDBJ whole genome shotgun (WGS) entry which is preliminary data.</text>
</comment>
<dbReference type="GO" id="GO:0005634">
    <property type="term" value="C:nucleus"/>
    <property type="evidence" value="ECO:0007669"/>
    <property type="project" value="UniProtKB-SubCell"/>
</dbReference>
<dbReference type="InterPro" id="IPR027806">
    <property type="entry name" value="HARBI1_dom"/>
</dbReference>
<evidence type="ECO:0000256" key="12">
    <source>
        <dbReference type="ARBA" id="ARBA00045850"/>
    </source>
</evidence>
<name>A0ABD0MSZ4_CIRMR</name>
<keyword evidence="9" id="KW-0378">Hydrolase</keyword>
<evidence type="ECO:0000256" key="3">
    <source>
        <dbReference type="ARBA" id="ARBA00004496"/>
    </source>
</evidence>
<evidence type="ECO:0000259" key="13">
    <source>
        <dbReference type="Pfam" id="PF13359"/>
    </source>
</evidence>
<gene>
    <name evidence="14" type="ORF">M9458_053082</name>
</gene>
<keyword evidence="6" id="KW-0963">Cytoplasm</keyword>
<keyword evidence="7" id="KW-0540">Nuclease</keyword>
<dbReference type="GO" id="GO:0004518">
    <property type="term" value="F:nuclease activity"/>
    <property type="evidence" value="ECO:0007669"/>
    <property type="project" value="UniProtKB-KW"/>
</dbReference>
<feature type="domain" description="DDE Tnp4" evidence="13">
    <location>
        <begin position="147"/>
        <end position="300"/>
    </location>
</feature>
<dbReference type="PRINTS" id="PR02086">
    <property type="entry name" value="PUTNUCHARBI1"/>
</dbReference>
<dbReference type="EMBL" id="JAMKFB020000233">
    <property type="protein sequence ID" value="KAL0151681.1"/>
    <property type="molecule type" value="Genomic_DNA"/>
</dbReference>
<reference evidence="14 15" key="1">
    <citation type="submission" date="2024-05" db="EMBL/GenBank/DDBJ databases">
        <title>Genome sequencing and assembly of Indian major carp, Cirrhinus mrigala (Hamilton, 1822).</title>
        <authorList>
            <person name="Mohindra V."/>
            <person name="Chowdhury L.M."/>
            <person name="Lal K."/>
            <person name="Jena J.K."/>
        </authorList>
    </citation>
    <scope>NUCLEOTIDE SEQUENCE [LARGE SCALE GENOMIC DNA]</scope>
    <source>
        <strain evidence="14">CM1030</strain>
        <tissue evidence="14">Blood</tissue>
    </source>
</reference>
<dbReference type="InterPro" id="IPR026103">
    <property type="entry name" value="HARBI1_animal"/>
</dbReference>
<accession>A0ABD0MSZ4</accession>
<keyword evidence="8" id="KW-0479">Metal-binding</keyword>
<keyword evidence="10" id="KW-0539">Nucleus</keyword>
<dbReference type="Proteomes" id="UP001529510">
    <property type="component" value="Unassembled WGS sequence"/>
</dbReference>
<comment type="subcellular location">
    <subcellularLocation>
        <location evidence="3">Cytoplasm</location>
    </subcellularLocation>
    <subcellularLocation>
        <location evidence="2">Nucleus</location>
    </subcellularLocation>
</comment>
<sequence>MADLALLKDMHAALRRERVFLDRRDLLMESDEWLLSRFRLPRHLLVQLCEDLEPQLRRETRRSHAIPVPVMVLSTLGFLATGTFQREISDRSGISQPTFSRTLPAVLAAIKSLSRRYIQFPFDDGQQSIIKREFYRIAEYPNVVGAIDCTHVRIKAPSTNDYAFINRKNYHSINVQIICDAKLTILNMVARWPGGTHDSFILQNSSVGIKLRDGALQGRSHLLGDKGYPLTEYLVTPLANPATEQERRFNTAHIRTRSTVERCIGLLKGRWLCLGSAGGALLYSPQKSCDIILASGVLHNIAQGNGVPDDVQMLLEERMPREPWLAQPHMRAVQRCQELVDRF</sequence>
<comment type="similarity">
    <text evidence="4">Belongs to the HARBI1 family.</text>
</comment>
<evidence type="ECO:0000256" key="9">
    <source>
        <dbReference type="ARBA" id="ARBA00022801"/>
    </source>
</evidence>
<dbReference type="PANTHER" id="PTHR22930">
    <property type="match status" value="1"/>
</dbReference>
<evidence type="ECO:0000256" key="11">
    <source>
        <dbReference type="ARBA" id="ARBA00030126"/>
    </source>
</evidence>
<dbReference type="GO" id="GO:0005737">
    <property type="term" value="C:cytoplasm"/>
    <property type="evidence" value="ECO:0007669"/>
    <property type="project" value="UniProtKB-SubCell"/>
</dbReference>
<evidence type="ECO:0000256" key="5">
    <source>
        <dbReference type="ARBA" id="ARBA00015519"/>
    </source>
</evidence>
<evidence type="ECO:0000256" key="1">
    <source>
        <dbReference type="ARBA" id="ARBA00001968"/>
    </source>
</evidence>
<dbReference type="InterPro" id="IPR045249">
    <property type="entry name" value="HARBI1-like"/>
</dbReference>
<evidence type="ECO:0000256" key="8">
    <source>
        <dbReference type="ARBA" id="ARBA00022723"/>
    </source>
</evidence>
<evidence type="ECO:0000256" key="2">
    <source>
        <dbReference type="ARBA" id="ARBA00004123"/>
    </source>
</evidence>
<evidence type="ECO:0000256" key="4">
    <source>
        <dbReference type="ARBA" id="ARBA00006958"/>
    </source>
</evidence>
<evidence type="ECO:0000313" key="15">
    <source>
        <dbReference type="Proteomes" id="UP001529510"/>
    </source>
</evidence>
<comment type="function">
    <text evidence="12">Transposase-derived protein that may have nuclease activity. Does not have transposase activity.</text>
</comment>
<proteinExistence type="inferred from homology"/>
<dbReference type="GO" id="GO:0016787">
    <property type="term" value="F:hydrolase activity"/>
    <property type="evidence" value="ECO:0007669"/>
    <property type="project" value="UniProtKB-KW"/>
</dbReference>
<dbReference type="Pfam" id="PF13359">
    <property type="entry name" value="DDE_Tnp_4"/>
    <property type="match status" value="1"/>
</dbReference>